<evidence type="ECO:0000313" key="1">
    <source>
        <dbReference type="EMBL" id="CAK9186002.1"/>
    </source>
</evidence>
<gene>
    <name evidence="1" type="ORF">ILEXP_LOCUS56483</name>
</gene>
<evidence type="ECO:0000313" key="2">
    <source>
        <dbReference type="Proteomes" id="UP001642360"/>
    </source>
</evidence>
<sequence>MEVLGSEVGTMAEEGGGAENSVLGCFGDGQFVLRVGAWTGDLPWLLCVAFRSQDNGFHREVRFGIAELRRRRRGSFGLSLGFT</sequence>
<dbReference type="AlphaFoldDB" id="A0ABC8UY32"/>
<accession>A0ABC8UY32</accession>
<dbReference type="Proteomes" id="UP001642360">
    <property type="component" value="Unassembled WGS sequence"/>
</dbReference>
<reference evidence="1 2" key="1">
    <citation type="submission" date="2024-02" db="EMBL/GenBank/DDBJ databases">
        <authorList>
            <person name="Vignale AGUSTIN F."/>
            <person name="Sosa J E."/>
            <person name="Modenutti C."/>
        </authorList>
    </citation>
    <scope>NUCLEOTIDE SEQUENCE [LARGE SCALE GENOMIC DNA]</scope>
</reference>
<protein>
    <submittedName>
        <fullName evidence="1">Uncharacterized protein</fullName>
    </submittedName>
</protein>
<comment type="caution">
    <text evidence="1">The sequence shown here is derived from an EMBL/GenBank/DDBJ whole genome shotgun (WGS) entry which is preliminary data.</text>
</comment>
<organism evidence="1 2">
    <name type="scientific">Ilex paraguariensis</name>
    <name type="common">yerba mate</name>
    <dbReference type="NCBI Taxonomy" id="185542"/>
    <lineage>
        <taxon>Eukaryota</taxon>
        <taxon>Viridiplantae</taxon>
        <taxon>Streptophyta</taxon>
        <taxon>Embryophyta</taxon>
        <taxon>Tracheophyta</taxon>
        <taxon>Spermatophyta</taxon>
        <taxon>Magnoliopsida</taxon>
        <taxon>eudicotyledons</taxon>
        <taxon>Gunneridae</taxon>
        <taxon>Pentapetalae</taxon>
        <taxon>asterids</taxon>
        <taxon>campanulids</taxon>
        <taxon>Aquifoliales</taxon>
        <taxon>Aquifoliaceae</taxon>
        <taxon>Ilex</taxon>
    </lineage>
</organism>
<name>A0ABC8UY32_9AQUA</name>
<proteinExistence type="predicted"/>
<keyword evidence="2" id="KW-1185">Reference proteome</keyword>
<dbReference type="EMBL" id="CAUOFW020009501">
    <property type="protein sequence ID" value="CAK9186002.1"/>
    <property type="molecule type" value="Genomic_DNA"/>
</dbReference>